<name>A0A918TFB5_9BACT</name>
<accession>A0A918TFB5</accession>
<keyword evidence="3" id="KW-1185">Reference proteome</keyword>
<dbReference type="Proteomes" id="UP000644507">
    <property type="component" value="Unassembled WGS sequence"/>
</dbReference>
<proteinExistence type="predicted"/>
<organism evidence="2 3">
    <name type="scientific">Roseibacillus persicicus</name>
    <dbReference type="NCBI Taxonomy" id="454148"/>
    <lineage>
        <taxon>Bacteria</taxon>
        <taxon>Pseudomonadati</taxon>
        <taxon>Verrucomicrobiota</taxon>
        <taxon>Verrucomicrobiia</taxon>
        <taxon>Verrucomicrobiales</taxon>
        <taxon>Verrucomicrobiaceae</taxon>
        <taxon>Roseibacillus</taxon>
    </lineage>
</organism>
<dbReference type="SUPFAM" id="SSF52833">
    <property type="entry name" value="Thioredoxin-like"/>
    <property type="match status" value="1"/>
</dbReference>
<comment type="caution">
    <text evidence="2">The sequence shown here is derived from an EMBL/GenBank/DDBJ whole genome shotgun (WGS) entry which is preliminary data.</text>
</comment>
<dbReference type="Gene3D" id="3.40.30.10">
    <property type="entry name" value="Glutaredoxin"/>
    <property type="match status" value="1"/>
</dbReference>
<dbReference type="Gene3D" id="2.30.30.700">
    <property type="entry name" value="SLA1 homology domain 1"/>
    <property type="match status" value="1"/>
</dbReference>
<keyword evidence="1" id="KW-0175">Coiled coil</keyword>
<evidence type="ECO:0000313" key="2">
    <source>
        <dbReference type="EMBL" id="GHC42430.1"/>
    </source>
</evidence>
<evidence type="ECO:0000313" key="3">
    <source>
        <dbReference type="Proteomes" id="UP000644507"/>
    </source>
</evidence>
<sequence>MPHLVEMDKRNRKKGLRIIAPERQNSSEEDIKKVTDEYKVEYTISRGTSGPVSTRGIPHAFVFDATGQLVFSGHPGNDDFERTVKKALREVKDVDEKKSSLIETTGPLINQRTWTNSEGKSIVATAMDVEGENVNFKMKNGRIVSYPIAQLSEDDQALLKEAAENPADE</sequence>
<reference evidence="2" key="1">
    <citation type="journal article" date="2014" name="Int. J. Syst. Evol. Microbiol.">
        <title>Complete genome sequence of Corynebacterium casei LMG S-19264T (=DSM 44701T), isolated from a smear-ripened cheese.</title>
        <authorList>
            <consortium name="US DOE Joint Genome Institute (JGI-PGF)"/>
            <person name="Walter F."/>
            <person name="Albersmeier A."/>
            <person name="Kalinowski J."/>
            <person name="Ruckert C."/>
        </authorList>
    </citation>
    <scope>NUCLEOTIDE SEQUENCE</scope>
    <source>
        <strain evidence="2">KCTC 12988</strain>
    </source>
</reference>
<dbReference type="EMBL" id="BMXI01000001">
    <property type="protein sequence ID" value="GHC42430.1"/>
    <property type="molecule type" value="Genomic_DNA"/>
</dbReference>
<feature type="coiled-coil region" evidence="1">
    <location>
        <begin position="77"/>
        <end position="104"/>
    </location>
</feature>
<gene>
    <name evidence="2" type="ORF">GCM10007100_04310</name>
</gene>
<dbReference type="AlphaFoldDB" id="A0A918TFB5"/>
<protein>
    <submittedName>
        <fullName evidence="2">Uncharacterized protein</fullName>
    </submittedName>
</protein>
<dbReference type="InterPro" id="IPR036249">
    <property type="entry name" value="Thioredoxin-like_sf"/>
</dbReference>
<evidence type="ECO:0000256" key="1">
    <source>
        <dbReference type="SAM" id="Coils"/>
    </source>
</evidence>
<reference evidence="2" key="2">
    <citation type="submission" date="2020-09" db="EMBL/GenBank/DDBJ databases">
        <authorList>
            <person name="Sun Q."/>
            <person name="Kim S."/>
        </authorList>
    </citation>
    <scope>NUCLEOTIDE SEQUENCE</scope>
    <source>
        <strain evidence="2">KCTC 12988</strain>
    </source>
</reference>